<reference evidence="1 2" key="1">
    <citation type="submission" date="2019-06" db="EMBL/GenBank/DDBJ databases">
        <title>Whole genome shotgun sequence of Brevibacillus parabrevis NBRC 12334.</title>
        <authorList>
            <person name="Hosoyama A."/>
            <person name="Uohara A."/>
            <person name="Ohji S."/>
            <person name="Ichikawa N."/>
        </authorList>
    </citation>
    <scope>NUCLEOTIDE SEQUENCE [LARGE SCALE GENOMIC DNA]</scope>
    <source>
        <strain evidence="1 2">NBRC 12334</strain>
    </source>
</reference>
<protein>
    <recommendedName>
        <fullName evidence="3">Spore germination protein GerPE</fullName>
    </recommendedName>
</protein>
<keyword evidence="2" id="KW-1185">Reference proteome</keyword>
<dbReference type="STRING" id="54914.AV540_22595"/>
<evidence type="ECO:0008006" key="3">
    <source>
        <dbReference type="Google" id="ProtNLM"/>
    </source>
</evidence>
<dbReference type="GeneID" id="87612555"/>
<dbReference type="RefSeq" id="WP_122965028.1">
    <property type="nucleotide sequence ID" value="NZ_BJMH01000011.1"/>
</dbReference>
<dbReference type="Pfam" id="PF10970">
    <property type="entry name" value="GerPE"/>
    <property type="match status" value="1"/>
</dbReference>
<dbReference type="InterPro" id="IPR024496">
    <property type="entry name" value="Spore_germ_GerPE"/>
</dbReference>
<gene>
    <name evidence="1" type="ORF">BPA01_26220</name>
</gene>
<accession>A0A4Y3PEZ5</accession>
<organism evidence="1 2">
    <name type="scientific">Brevibacillus parabrevis</name>
    <dbReference type="NCBI Taxonomy" id="54914"/>
    <lineage>
        <taxon>Bacteria</taxon>
        <taxon>Bacillati</taxon>
        <taxon>Bacillota</taxon>
        <taxon>Bacilli</taxon>
        <taxon>Bacillales</taxon>
        <taxon>Paenibacillaceae</taxon>
        <taxon>Brevibacillus</taxon>
    </lineage>
</organism>
<comment type="caution">
    <text evidence="1">The sequence shown here is derived from an EMBL/GenBank/DDBJ whole genome shotgun (WGS) entry which is preliminary data.</text>
</comment>
<evidence type="ECO:0000313" key="1">
    <source>
        <dbReference type="EMBL" id="GEB33042.1"/>
    </source>
</evidence>
<name>A0A4Y3PEZ5_BREPA</name>
<proteinExistence type="predicted"/>
<dbReference type="AlphaFoldDB" id="A0A4Y3PEZ5"/>
<evidence type="ECO:0000313" key="2">
    <source>
        <dbReference type="Proteomes" id="UP000316882"/>
    </source>
</evidence>
<dbReference type="EMBL" id="BJMH01000011">
    <property type="protein sequence ID" value="GEB33042.1"/>
    <property type="molecule type" value="Genomic_DNA"/>
</dbReference>
<dbReference type="Proteomes" id="UP000316882">
    <property type="component" value="Unassembled WGS sequence"/>
</dbReference>
<sequence>MYRRTSHVKKLSSISIDSSSVLQLGDSRQVHTQANILAIQREKAIFFKNELPFADYDVFSVPLAAPCPEEPICIDTFHDCTHLRVRKVDVPFAAASSVIHIGSTECLTLETRVKNIRHLLRDEPKPKRGD</sequence>